<reference evidence="1" key="3">
    <citation type="journal article" date="2017" name="Nature">
        <title>Genome sequence of the progenitor of the wheat D genome Aegilops tauschii.</title>
        <authorList>
            <person name="Luo M.C."/>
            <person name="Gu Y.Q."/>
            <person name="Puiu D."/>
            <person name="Wang H."/>
            <person name="Twardziok S.O."/>
            <person name="Deal K.R."/>
            <person name="Huo N."/>
            <person name="Zhu T."/>
            <person name="Wang L."/>
            <person name="Wang Y."/>
            <person name="McGuire P.E."/>
            <person name="Liu S."/>
            <person name="Long H."/>
            <person name="Ramasamy R.K."/>
            <person name="Rodriguez J.C."/>
            <person name="Van S.L."/>
            <person name="Yuan L."/>
            <person name="Wang Z."/>
            <person name="Xia Z."/>
            <person name="Xiao L."/>
            <person name="Anderson O.D."/>
            <person name="Ouyang S."/>
            <person name="Liang Y."/>
            <person name="Zimin A.V."/>
            <person name="Pertea G."/>
            <person name="Qi P."/>
            <person name="Bennetzen J.L."/>
            <person name="Dai X."/>
            <person name="Dawson M.W."/>
            <person name="Muller H.G."/>
            <person name="Kugler K."/>
            <person name="Rivarola-Duarte L."/>
            <person name="Spannagl M."/>
            <person name="Mayer K.F.X."/>
            <person name="Lu F.H."/>
            <person name="Bevan M.W."/>
            <person name="Leroy P."/>
            <person name="Li P."/>
            <person name="You F.M."/>
            <person name="Sun Q."/>
            <person name="Liu Z."/>
            <person name="Lyons E."/>
            <person name="Wicker T."/>
            <person name="Salzberg S.L."/>
            <person name="Devos K.M."/>
            <person name="Dvorak J."/>
        </authorList>
    </citation>
    <scope>NUCLEOTIDE SEQUENCE [LARGE SCALE GENOMIC DNA]</scope>
    <source>
        <strain evidence="1">cv. AL8/78</strain>
    </source>
</reference>
<reference evidence="2" key="2">
    <citation type="journal article" date="2017" name="Nat. Plants">
        <title>The Aegilops tauschii genome reveals multiple impacts of transposons.</title>
        <authorList>
            <person name="Zhao G."/>
            <person name="Zou C."/>
            <person name="Li K."/>
            <person name="Wang K."/>
            <person name="Li T."/>
            <person name="Gao L."/>
            <person name="Zhang X."/>
            <person name="Wang H."/>
            <person name="Yang Z."/>
            <person name="Liu X."/>
            <person name="Jiang W."/>
            <person name="Mao L."/>
            <person name="Kong X."/>
            <person name="Jiao Y."/>
            <person name="Jia J."/>
        </authorList>
    </citation>
    <scope>NUCLEOTIDE SEQUENCE [LARGE SCALE GENOMIC DNA]</scope>
    <source>
        <strain evidence="2">cv. AL8/78</strain>
    </source>
</reference>
<organism evidence="1 2">
    <name type="scientific">Aegilops tauschii subsp. strangulata</name>
    <name type="common">Goatgrass</name>
    <dbReference type="NCBI Taxonomy" id="200361"/>
    <lineage>
        <taxon>Eukaryota</taxon>
        <taxon>Viridiplantae</taxon>
        <taxon>Streptophyta</taxon>
        <taxon>Embryophyta</taxon>
        <taxon>Tracheophyta</taxon>
        <taxon>Spermatophyta</taxon>
        <taxon>Magnoliopsida</taxon>
        <taxon>Liliopsida</taxon>
        <taxon>Poales</taxon>
        <taxon>Poaceae</taxon>
        <taxon>BOP clade</taxon>
        <taxon>Pooideae</taxon>
        <taxon>Triticodae</taxon>
        <taxon>Triticeae</taxon>
        <taxon>Triticinae</taxon>
        <taxon>Aegilops</taxon>
    </lineage>
</organism>
<dbReference type="Gramene" id="AET5Gv20628600.5">
    <property type="protein sequence ID" value="AET5Gv20628600.5"/>
    <property type="gene ID" value="AET5Gv20628600"/>
</dbReference>
<protein>
    <submittedName>
        <fullName evidence="1">Uncharacterized protein</fullName>
    </submittedName>
</protein>
<reference evidence="2" key="1">
    <citation type="journal article" date="2014" name="Science">
        <title>Ancient hybridizations among the ancestral genomes of bread wheat.</title>
        <authorList>
            <consortium name="International Wheat Genome Sequencing Consortium,"/>
            <person name="Marcussen T."/>
            <person name="Sandve S.R."/>
            <person name="Heier L."/>
            <person name="Spannagl M."/>
            <person name="Pfeifer M."/>
            <person name="Jakobsen K.S."/>
            <person name="Wulff B.B."/>
            <person name="Steuernagel B."/>
            <person name="Mayer K.F."/>
            <person name="Olsen O.A."/>
        </authorList>
    </citation>
    <scope>NUCLEOTIDE SEQUENCE [LARGE SCALE GENOMIC DNA]</scope>
    <source>
        <strain evidence="2">cv. AL8/78</strain>
    </source>
</reference>
<name>A0A453L4N3_AEGTS</name>
<reference evidence="1" key="5">
    <citation type="journal article" date="2021" name="G3 (Bethesda)">
        <title>Aegilops tauschii genome assembly Aet v5.0 features greater sequence contiguity and improved annotation.</title>
        <authorList>
            <person name="Wang L."/>
            <person name="Zhu T."/>
            <person name="Rodriguez J.C."/>
            <person name="Deal K.R."/>
            <person name="Dubcovsky J."/>
            <person name="McGuire P.E."/>
            <person name="Lux T."/>
            <person name="Spannagl M."/>
            <person name="Mayer K.F.X."/>
            <person name="Baldrich P."/>
            <person name="Meyers B.C."/>
            <person name="Huo N."/>
            <person name="Gu Y.Q."/>
            <person name="Zhou H."/>
            <person name="Devos K.M."/>
            <person name="Bennetzen J.L."/>
            <person name="Unver T."/>
            <person name="Budak H."/>
            <person name="Gulick P.J."/>
            <person name="Galiba G."/>
            <person name="Kalapos B."/>
            <person name="Nelson D.R."/>
            <person name="Li P."/>
            <person name="You F.M."/>
            <person name="Luo M.C."/>
            <person name="Dvorak J."/>
        </authorList>
    </citation>
    <scope>NUCLEOTIDE SEQUENCE [LARGE SCALE GENOMIC DNA]</scope>
    <source>
        <strain evidence="1">cv. AL8/78</strain>
    </source>
</reference>
<reference evidence="1" key="4">
    <citation type="submission" date="2019-03" db="UniProtKB">
        <authorList>
            <consortium name="EnsemblPlants"/>
        </authorList>
    </citation>
    <scope>IDENTIFICATION</scope>
</reference>
<evidence type="ECO:0000313" key="2">
    <source>
        <dbReference type="Proteomes" id="UP000015105"/>
    </source>
</evidence>
<keyword evidence="2" id="KW-1185">Reference proteome</keyword>
<proteinExistence type="predicted"/>
<evidence type="ECO:0000313" key="1">
    <source>
        <dbReference type="EnsemblPlants" id="AET5Gv20628600.5"/>
    </source>
</evidence>
<dbReference type="AlphaFoldDB" id="A0A453L4N3"/>
<accession>A0A453L4N3</accession>
<dbReference type="EnsemblPlants" id="AET5Gv20628600.5">
    <property type="protein sequence ID" value="AET5Gv20628600.5"/>
    <property type="gene ID" value="AET5Gv20628600"/>
</dbReference>
<sequence>MQRQHRLERAIPQVQPMAAAHHQLRPPLGVGVRQRPILRYRLKLSIFLSEPCPLECYPTTY</sequence>
<dbReference type="Proteomes" id="UP000015105">
    <property type="component" value="Chromosome 5D"/>
</dbReference>